<evidence type="ECO:0000313" key="2">
    <source>
        <dbReference type="Proteomes" id="UP000308092"/>
    </source>
</evidence>
<evidence type="ECO:0000313" key="1">
    <source>
        <dbReference type="EMBL" id="THC88864.1"/>
    </source>
</evidence>
<name>A0A4V3UMW1_9EURO</name>
<sequence length="80" mass="8677">MEGMLHIMRVECEELTNKLHDAPLPQQSGTRLLSEPLIDSKAVEVCFKDVLTVLGKGPQNTLGPECAGTMIEASEHSVDS</sequence>
<dbReference type="VEuPathDB" id="FungiDB:EYZ11_011695"/>
<dbReference type="Proteomes" id="UP000308092">
    <property type="component" value="Unassembled WGS sequence"/>
</dbReference>
<keyword evidence="2" id="KW-1185">Reference proteome</keyword>
<comment type="caution">
    <text evidence="1">The sequence shown here is derived from an EMBL/GenBank/DDBJ whole genome shotgun (WGS) entry which is preliminary data.</text>
</comment>
<protein>
    <submittedName>
        <fullName evidence="1">Uncharacterized protein</fullName>
    </submittedName>
</protein>
<accession>A0A4V3UMW1</accession>
<dbReference type="AlphaFoldDB" id="A0A4V3UMW1"/>
<dbReference type="EMBL" id="SOSA01000753">
    <property type="protein sequence ID" value="THC88864.1"/>
    <property type="molecule type" value="Genomic_DNA"/>
</dbReference>
<reference evidence="1 2" key="1">
    <citation type="submission" date="2019-03" db="EMBL/GenBank/DDBJ databases">
        <title>The genome sequence of a newly discovered highly antifungal drug resistant Aspergillus species, Aspergillus tanneri NIH 1004.</title>
        <authorList>
            <person name="Mounaud S."/>
            <person name="Singh I."/>
            <person name="Joardar V."/>
            <person name="Pakala S."/>
            <person name="Pakala S."/>
            <person name="Venepally P."/>
            <person name="Hoover J."/>
            <person name="Nierman W."/>
            <person name="Chung J."/>
            <person name="Losada L."/>
        </authorList>
    </citation>
    <scope>NUCLEOTIDE SEQUENCE [LARGE SCALE GENOMIC DNA]</scope>
    <source>
        <strain evidence="1 2">NIH1004</strain>
    </source>
</reference>
<proteinExistence type="predicted"/>
<gene>
    <name evidence="1" type="ORF">EYZ11_011695</name>
</gene>
<organism evidence="1 2">
    <name type="scientific">Aspergillus tanneri</name>
    <dbReference type="NCBI Taxonomy" id="1220188"/>
    <lineage>
        <taxon>Eukaryota</taxon>
        <taxon>Fungi</taxon>
        <taxon>Dikarya</taxon>
        <taxon>Ascomycota</taxon>
        <taxon>Pezizomycotina</taxon>
        <taxon>Eurotiomycetes</taxon>
        <taxon>Eurotiomycetidae</taxon>
        <taxon>Eurotiales</taxon>
        <taxon>Aspergillaceae</taxon>
        <taxon>Aspergillus</taxon>
        <taxon>Aspergillus subgen. Circumdati</taxon>
    </lineage>
</organism>